<sequence length="210" mass="22588">MRRFSGRPATSPNGISDFTDAAFRPGKKEPSRASPKSSSGDSSAPPSAISQGGSSPLRRGRPSEIGSREKRFSTRRMRSIASPCTRSTSADVRGSAGRKTGDSKALRVTYTPSSNSARKPGRWARTKFWSGERPPVPLKMSGGSPIPEERTEPVRSGLRVALYGRHSLGEDHRRNGDRMATSTASEQDCVHSRAYYKTFASKASAIAAAT</sequence>
<evidence type="ECO:0000313" key="2">
    <source>
        <dbReference type="EMBL" id="QDV09875.1"/>
    </source>
</evidence>
<proteinExistence type="predicted"/>
<evidence type="ECO:0000256" key="1">
    <source>
        <dbReference type="SAM" id="MobiDB-lite"/>
    </source>
</evidence>
<accession>A0A518F0M2</accession>
<dbReference type="EMBL" id="CP036434">
    <property type="protein sequence ID" value="QDV09875.1"/>
    <property type="molecule type" value="Genomic_DNA"/>
</dbReference>
<dbReference type="AlphaFoldDB" id="A0A518F0M2"/>
<protein>
    <submittedName>
        <fullName evidence="2">Uncharacterized protein</fullName>
    </submittedName>
</protein>
<name>A0A518F0M2_9BACT</name>
<keyword evidence="3" id="KW-1185">Reference proteome</keyword>
<gene>
    <name evidence="2" type="ORF">Poly30_54350</name>
</gene>
<dbReference type="Proteomes" id="UP000320390">
    <property type="component" value="Chromosome"/>
</dbReference>
<evidence type="ECO:0000313" key="3">
    <source>
        <dbReference type="Proteomes" id="UP000320390"/>
    </source>
</evidence>
<reference evidence="2 3" key="1">
    <citation type="submission" date="2019-02" db="EMBL/GenBank/DDBJ databases">
        <title>Deep-cultivation of Planctomycetes and their phenomic and genomic characterization uncovers novel biology.</title>
        <authorList>
            <person name="Wiegand S."/>
            <person name="Jogler M."/>
            <person name="Boedeker C."/>
            <person name="Pinto D."/>
            <person name="Vollmers J."/>
            <person name="Rivas-Marin E."/>
            <person name="Kohn T."/>
            <person name="Peeters S.H."/>
            <person name="Heuer A."/>
            <person name="Rast P."/>
            <person name="Oberbeckmann S."/>
            <person name="Bunk B."/>
            <person name="Jeske O."/>
            <person name="Meyerdierks A."/>
            <person name="Storesund J.E."/>
            <person name="Kallscheuer N."/>
            <person name="Luecker S."/>
            <person name="Lage O.M."/>
            <person name="Pohl T."/>
            <person name="Merkel B.J."/>
            <person name="Hornburger P."/>
            <person name="Mueller R.-W."/>
            <person name="Bruemmer F."/>
            <person name="Labrenz M."/>
            <person name="Spormann A.M."/>
            <person name="Op den Camp H."/>
            <person name="Overmann J."/>
            <person name="Amann R."/>
            <person name="Jetten M.S.M."/>
            <person name="Mascher T."/>
            <person name="Medema M.H."/>
            <person name="Devos D.P."/>
            <person name="Kaster A.-K."/>
            <person name="Ovreas L."/>
            <person name="Rohde M."/>
            <person name="Galperin M.Y."/>
            <person name="Jogler C."/>
        </authorList>
    </citation>
    <scope>NUCLEOTIDE SEQUENCE [LARGE SCALE GENOMIC DNA]</scope>
    <source>
        <strain evidence="2 3">Poly30</strain>
    </source>
</reference>
<feature type="region of interest" description="Disordered" evidence="1">
    <location>
        <begin position="1"/>
        <end position="187"/>
    </location>
</feature>
<organism evidence="2 3">
    <name type="scientific">Saltatorellus ferox</name>
    <dbReference type="NCBI Taxonomy" id="2528018"/>
    <lineage>
        <taxon>Bacteria</taxon>
        <taxon>Pseudomonadati</taxon>
        <taxon>Planctomycetota</taxon>
        <taxon>Planctomycetia</taxon>
        <taxon>Planctomycetia incertae sedis</taxon>
        <taxon>Saltatorellus</taxon>
    </lineage>
</organism>
<feature type="compositionally biased region" description="Basic and acidic residues" evidence="1">
    <location>
        <begin position="167"/>
        <end position="177"/>
    </location>
</feature>
<feature type="compositionally biased region" description="Low complexity" evidence="1">
    <location>
        <begin position="32"/>
        <end position="50"/>
    </location>
</feature>